<reference evidence="2 3" key="1">
    <citation type="submission" date="2016-01" db="EMBL/GenBank/DDBJ databases">
        <title>Genome sequencing of Roseivirga echinicomitans KMM 6058.</title>
        <authorList>
            <person name="Selvaratnam C."/>
            <person name="Thevarajoo S."/>
            <person name="Goh K.M."/>
            <person name="Ee R."/>
            <person name="Chan K.-G."/>
            <person name="Chong C.S."/>
        </authorList>
    </citation>
    <scope>NUCLEOTIDE SEQUENCE [LARGE SCALE GENOMIC DNA]</scope>
    <source>
        <strain evidence="2 3">KMM 6058</strain>
    </source>
</reference>
<dbReference type="EMBL" id="LRDB01000001">
    <property type="protein sequence ID" value="KYG83334.1"/>
    <property type="molecule type" value="Genomic_DNA"/>
</dbReference>
<dbReference type="STRING" id="296218.AWN68_00555"/>
<dbReference type="Gene3D" id="2.30.130.40">
    <property type="entry name" value="LON domain-like"/>
    <property type="match status" value="1"/>
</dbReference>
<feature type="domain" description="Lon N-terminal" evidence="1">
    <location>
        <begin position="10"/>
        <end position="186"/>
    </location>
</feature>
<evidence type="ECO:0000313" key="2">
    <source>
        <dbReference type="EMBL" id="KYG83334.1"/>
    </source>
</evidence>
<keyword evidence="3" id="KW-1185">Reference proteome</keyword>
<dbReference type="InterPro" id="IPR003111">
    <property type="entry name" value="Lon_prtase_N"/>
</dbReference>
<dbReference type="InterPro" id="IPR046336">
    <property type="entry name" value="Lon_prtase_N_sf"/>
</dbReference>
<dbReference type="SMART" id="SM00464">
    <property type="entry name" value="LON"/>
    <property type="match status" value="1"/>
</dbReference>
<dbReference type="Proteomes" id="UP000075615">
    <property type="component" value="Unassembled WGS sequence"/>
</dbReference>
<protein>
    <recommendedName>
        <fullName evidence="1">Lon N-terminal domain-containing protein</fullName>
    </recommendedName>
</protein>
<name>A0A150XXG8_9BACT</name>
<dbReference type="SUPFAM" id="SSF88697">
    <property type="entry name" value="PUA domain-like"/>
    <property type="match status" value="1"/>
</dbReference>
<dbReference type="Pfam" id="PF02190">
    <property type="entry name" value="LON_substr_bdg"/>
    <property type="match status" value="1"/>
</dbReference>
<dbReference type="InterPro" id="IPR015947">
    <property type="entry name" value="PUA-like_sf"/>
</dbReference>
<evidence type="ECO:0000259" key="1">
    <source>
        <dbReference type="SMART" id="SM00464"/>
    </source>
</evidence>
<proteinExistence type="predicted"/>
<accession>A0A150XXG8</accession>
<gene>
    <name evidence="2" type="ORF">AWN68_00555</name>
</gene>
<dbReference type="AlphaFoldDB" id="A0A150XXG8"/>
<comment type="caution">
    <text evidence="2">The sequence shown here is derived from an EMBL/GenBank/DDBJ whole genome shotgun (WGS) entry which is preliminary data.</text>
</comment>
<evidence type="ECO:0000313" key="3">
    <source>
        <dbReference type="Proteomes" id="UP000075615"/>
    </source>
</evidence>
<sequence length="215" mass="24851">MPTNLAMEEFLPFFPLKLVVFPDEKLNLHVFEPRYKQLVSECVAEGKSFGVPVFDTGIMEFGSEMIVEKVVKAYPNGEMDIVARCTRVFELVTFQEMVAGKLYAGGKVTFIENNKNGEAAQWSRLKELAAQLVEILRMDHKLNVADLTEEYQLAHKLGLSLAQEYDMLQMENQSQRYEFLISHMERAIPFVKEMERAKERIQLNGHFQHIDPLKF</sequence>
<organism evidence="2 3">
    <name type="scientific">Roseivirga echinicomitans</name>
    <dbReference type="NCBI Taxonomy" id="296218"/>
    <lineage>
        <taxon>Bacteria</taxon>
        <taxon>Pseudomonadati</taxon>
        <taxon>Bacteroidota</taxon>
        <taxon>Cytophagia</taxon>
        <taxon>Cytophagales</taxon>
        <taxon>Roseivirgaceae</taxon>
        <taxon>Roseivirga</taxon>
    </lineage>
</organism>